<gene>
    <name evidence="2" type="ORF">M407DRAFT_242443</name>
</gene>
<feature type="compositionally biased region" description="Polar residues" evidence="1">
    <location>
        <begin position="38"/>
        <end position="52"/>
    </location>
</feature>
<evidence type="ECO:0000313" key="2">
    <source>
        <dbReference type="EMBL" id="KIO29937.1"/>
    </source>
</evidence>
<evidence type="ECO:0000313" key="3">
    <source>
        <dbReference type="Proteomes" id="UP000054248"/>
    </source>
</evidence>
<sequence length="244" mass="25311">MTTSSTSRYSSLFTAGLFSLPGARPDDAGPSNAPVPISISTEEAQPSTSFPTPSIGFRAPPTSPGGKKTDAPSLRRRRSSITIGSSPMAAIKSPVQRVQFAHKSASKSFNILVTSPAVTGMLPPAPENATLTRARKGRIPPPLQKPVPDAPLPNLPPLSFSELHARASARPADYARRDSDVLPLPSPTLLFPRAPSNPGLLAPSPVIAPGGGRNRGSSLSTSSPLLGALDERDEADAEAMALDA</sequence>
<proteinExistence type="predicted"/>
<reference evidence="3" key="2">
    <citation type="submission" date="2015-01" db="EMBL/GenBank/DDBJ databases">
        <title>Evolutionary Origins and Diversification of the Mycorrhizal Mutualists.</title>
        <authorList>
            <consortium name="DOE Joint Genome Institute"/>
            <consortium name="Mycorrhizal Genomics Consortium"/>
            <person name="Kohler A."/>
            <person name="Kuo A."/>
            <person name="Nagy L.G."/>
            <person name="Floudas D."/>
            <person name="Copeland A."/>
            <person name="Barry K.W."/>
            <person name="Cichocki N."/>
            <person name="Veneault-Fourrey C."/>
            <person name="LaButti K."/>
            <person name="Lindquist E.A."/>
            <person name="Lipzen A."/>
            <person name="Lundell T."/>
            <person name="Morin E."/>
            <person name="Murat C."/>
            <person name="Riley R."/>
            <person name="Ohm R."/>
            <person name="Sun H."/>
            <person name="Tunlid A."/>
            <person name="Henrissat B."/>
            <person name="Grigoriev I.V."/>
            <person name="Hibbett D.S."/>
            <person name="Martin F."/>
        </authorList>
    </citation>
    <scope>NUCLEOTIDE SEQUENCE [LARGE SCALE GENOMIC DNA]</scope>
    <source>
        <strain evidence="3">MUT 4182</strain>
    </source>
</reference>
<dbReference type="EMBL" id="KN822977">
    <property type="protein sequence ID" value="KIO29937.1"/>
    <property type="molecule type" value="Genomic_DNA"/>
</dbReference>
<dbReference type="HOGENOM" id="CLU_1138723_0_0_1"/>
<reference evidence="2 3" key="1">
    <citation type="submission" date="2014-04" db="EMBL/GenBank/DDBJ databases">
        <authorList>
            <consortium name="DOE Joint Genome Institute"/>
            <person name="Kuo A."/>
            <person name="Girlanda M."/>
            <person name="Perotto S."/>
            <person name="Kohler A."/>
            <person name="Nagy L.G."/>
            <person name="Floudas D."/>
            <person name="Copeland A."/>
            <person name="Barry K.W."/>
            <person name="Cichocki N."/>
            <person name="Veneault-Fourrey C."/>
            <person name="LaButti K."/>
            <person name="Lindquist E.A."/>
            <person name="Lipzen A."/>
            <person name="Lundell T."/>
            <person name="Morin E."/>
            <person name="Murat C."/>
            <person name="Sun H."/>
            <person name="Tunlid A."/>
            <person name="Henrissat B."/>
            <person name="Grigoriev I.V."/>
            <person name="Hibbett D.S."/>
            <person name="Martin F."/>
            <person name="Nordberg H.P."/>
            <person name="Cantor M.N."/>
            <person name="Hua S.X."/>
        </authorList>
    </citation>
    <scope>NUCLEOTIDE SEQUENCE [LARGE SCALE GENOMIC DNA]</scope>
    <source>
        <strain evidence="2 3">MUT 4182</strain>
    </source>
</reference>
<dbReference type="AlphaFoldDB" id="A0A0C3M8C9"/>
<keyword evidence="3" id="KW-1185">Reference proteome</keyword>
<feature type="region of interest" description="Disordered" evidence="1">
    <location>
        <begin position="133"/>
        <end position="244"/>
    </location>
</feature>
<evidence type="ECO:0000256" key="1">
    <source>
        <dbReference type="SAM" id="MobiDB-lite"/>
    </source>
</evidence>
<name>A0A0C3M8C9_9AGAM</name>
<feature type="compositionally biased region" description="Low complexity" evidence="1">
    <location>
        <begin position="215"/>
        <end position="228"/>
    </location>
</feature>
<dbReference type="OrthoDB" id="3239687at2759"/>
<protein>
    <submittedName>
        <fullName evidence="2">Uncharacterized protein</fullName>
    </submittedName>
</protein>
<feature type="region of interest" description="Disordered" evidence="1">
    <location>
        <begin position="20"/>
        <end position="88"/>
    </location>
</feature>
<dbReference type="Proteomes" id="UP000054248">
    <property type="component" value="Unassembled WGS sequence"/>
</dbReference>
<accession>A0A0C3M8C9</accession>
<feature type="compositionally biased region" description="Pro residues" evidence="1">
    <location>
        <begin position="139"/>
        <end position="156"/>
    </location>
</feature>
<organism evidence="2 3">
    <name type="scientific">Tulasnella calospora MUT 4182</name>
    <dbReference type="NCBI Taxonomy" id="1051891"/>
    <lineage>
        <taxon>Eukaryota</taxon>
        <taxon>Fungi</taxon>
        <taxon>Dikarya</taxon>
        <taxon>Basidiomycota</taxon>
        <taxon>Agaricomycotina</taxon>
        <taxon>Agaricomycetes</taxon>
        <taxon>Cantharellales</taxon>
        <taxon>Tulasnellaceae</taxon>
        <taxon>Tulasnella</taxon>
    </lineage>
</organism>